<feature type="non-terminal residue" evidence="1">
    <location>
        <position position="77"/>
    </location>
</feature>
<evidence type="ECO:0000313" key="1">
    <source>
        <dbReference type="EMBL" id="SBP07099.1"/>
    </source>
</evidence>
<organism evidence="1">
    <name type="scientific">Iconisemion striatum</name>
    <dbReference type="NCBI Taxonomy" id="60296"/>
    <lineage>
        <taxon>Eukaryota</taxon>
        <taxon>Metazoa</taxon>
        <taxon>Chordata</taxon>
        <taxon>Craniata</taxon>
        <taxon>Vertebrata</taxon>
        <taxon>Euteleostomi</taxon>
        <taxon>Actinopterygii</taxon>
        <taxon>Neopterygii</taxon>
        <taxon>Teleostei</taxon>
        <taxon>Neoteleostei</taxon>
        <taxon>Acanthomorphata</taxon>
        <taxon>Ovalentaria</taxon>
        <taxon>Atherinomorphae</taxon>
        <taxon>Cyprinodontiformes</taxon>
        <taxon>Nothobranchiidae</taxon>
        <taxon>Iconisemion</taxon>
    </lineage>
</organism>
<reference evidence="1" key="2">
    <citation type="submission" date="2016-06" db="EMBL/GenBank/DDBJ databases">
        <title>The genome of a short-lived fish provides insights into sex chromosome evolution and the genetic control of aging.</title>
        <authorList>
            <person name="Reichwald K."/>
            <person name="Felder M."/>
            <person name="Petzold A."/>
            <person name="Koch P."/>
            <person name="Groth M."/>
            <person name="Platzer M."/>
        </authorList>
    </citation>
    <scope>NUCLEOTIDE SEQUENCE</scope>
    <source>
        <tissue evidence="1">Brain</tissue>
    </source>
</reference>
<feature type="non-terminal residue" evidence="1">
    <location>
        <position position="1"/>
    </location>
</feature>
<gene>
    <name evidence="1" type="primary">CR548641.1</name>
</gene>
<protein>
    <submittedName>
        <fullName evidence="1">Uncharacterized protein</fullName>
    </submittedName>
</protein>
<reference evidence="1" key="1">
    <citation type="submission" date="2016-05" db="EMBL/GenBank/DDBJ databases">
        <authorList>
            <person name="Lavstsen T."/>
            <person name="Jespersen J.S."/>
        </authorList>
    </citation>
    <scope>NUCLEOTIDE SEQUENCE</scope>
    <source>
        <tissue evidence="1">Brain</tissue>
    </source>
</reference>
<sequence>RTAALPDASPAPSLVSTAVTPSAWSSHCLCAPTLRRQNCTAIRCLRTPVHQQDLHVVPSVLQKPSAGGLWPTNTLGL</sequence>
<dbReference type="AlphaFoldDB" id="A0A1A7WNI4"/>
<name>A0A1A7WNI4_9TELE</name>
<accession>A0A1A7WNI4</accession>
<dbReference type="EMBL" id="HADW01005699">
    <property type="protein sequence ID" value="SBP07099.1"/>
    <property type="molecule type" value="Transcribed_RNA"/>
</dbReference>
<proteinExistence type="predicted"/>